<dbReference type="Gene3D" id="2.60.40.1120">
    <property type="entry name" value="Carboxypeptidase-like, regulatory domain"/>
    <property type="match status" value="1"/>
</dbReference>
<dbReference type="SUPFAM" id="SSF49464">
    <property type="entry name" value="Carboxypeptidase regulatory domain-like"/>
    <property type="match status" value="1"/>
</dbReference>
<dbReference type="GO" id="GO:0009279">
    <property type="term" value="C:cell outer membrane"/>
    <property type="evidence" value="ECO:0007669"/>
    <property type="project" value="UniProtKB-SubCell"/>
</dbReference>
<evidence type="ECO:0000313" key="16">
    <source>
        <dbReference type="EMBL" id="OEK06231.1"/>
    </source>
</evidence>
<keyword evidence="2 12" id="KW-0813">Transport</keyword>
<feature type="signal peptide" evidence="14">
    <location>
        <begin position="1"/>
        <end position="18"/>
    </location>
</feature>
<dbReference type="OrthoDB" id="1111684at2"/>
<dbReference type="Pfam" id="PF13715">
    <property type="entry name" value="CarbopepD_reg_2"/>
    <property type="match status" value="1"/>
</dbReference>
<dbReference type="InterPro" id="IPR037066">
    <property type="entry name" value="Plug_dom_sf"/>
</dbReference>
<dbReference type="InterPro" id="IPR012910">
    <property type="entry name" value="Plug_dom"/>
</dbReference>
<dbReference type="Proteomes" id="UP000095552">
    <property type="component" value="Unassembled WGS sequence"/>
</dbReference>
<dbReference type="AlphaFoldDB" id="A0A1E5T4I3"/>
<evidence type="ECO:0000256" key="8">
    <source>
        <dbReference type="ARBA" id="ARBA00023077"/>
    </source>
</evidence>
<dbReference type="RefSeq" id="WP_088124817.1">
    <property type="nucleotide sequence ID" value="NZ_MDGQ01000003.1"/>
</dbReference>
<dbReference type="Gene3D" id="2.40.170.20">
    <property type="entry name" value="TonB-dependent receptor, beta-barrel domain"/>
    <property type="match status" value="1"/>
</dbReference>
<feature type="domain" description="Secretin/TonB short N-terminal" evidence="15">
    <location>
        <begin position="48"/>
        <end position="98"/>
    </location>
</feature>
<dbReference type="PANTHER" id="PTHR30069:SF29">
    <property type="entry name" value="HEMOGLOBIN AND HEMOGLOBIN-HAPTOGLOBIN-BINDING PROTEIN 1-RELATED"/>
    <property type="match status" value="1"/>
</dbReference>
<keyword evidence="4" id="KW-0406">Ion transport</keyword>
<evidence type="ECO:0000256" key="10">
    <source>
        <dbReference type="ARBA" id="ARBA00023170"/>
    </source>
</evidence>
<dbReference type="InterPro" id="IPR011662">
    <property type="entry name" value="Secretin/TonB_short_N"/>
</dbReference>
<dbReference type="InterPro" id="IPR032508">
    <property type="entry name" value="FecR_C"/>
</dbReference>
<dbReference type="InterPro" id="IPR000531">
    <property type="entry name" value="Beta-barrel_TonB"/>
</dbReference>
<keyword evidence="17" id="KW-1185">Reference proteome</keyword>
<dbReference type="PROSITE" id="PS52016">
    <property type="entry name" value="TONB_DEPENDENT_REC_3"/>
    <property type="match status" value="1"/>
</dbReference>
<keyword evidence="4" id="KW-0410">Iron transport</keyword>
<comment type="caution">
    <text evidence="16">The sequence shown here is derived from an EMBL/GenBank/DDBJ whole genome shotgun (WGS) entry which is preliminary data.</text>
</comment>
<dbReference type="Gene3D" id="3.55.50.30">
    <property type="match status" value="1"/>
</dbReference>
<evidence type="ECO:0000256" key="6">
    <source>
        <dbReference type="ARBA" id="ARBA00022729"/>
    </source>
</evidence>
<keyword evidence="10" id="KW-0675">Receptor</keyword>
<keyword evidence="7" id="KW-0408">Iron</keyword>
<evidence type="ECO:0000256" key="14">
    <source>
        <dbReference type="SAM" id="SignalP"/>
    </source>
</evidence>
<organism evidence="16 17">
    <name type="scientific">Roseivirga misakiensis</name>
    <dbReference type="NCBI Taxonomy" id="1563681"/>
    <lineage>
        <taxon>Bacteria</taxon>
        <taxon>Pseudomonadati</taxon>
        <taxon>Bacteroidota</taxon>
        <taxon>Cytophagia</taxon>
        <taxon>Cytophagales</taxon>
        <taxon>Roseivirgaceae</taxon>
        <taxon>Roseivirga</taxon>
    </lineage>
</organism>
<evidence type="ECO:0000256" key="13">
    <source>
        <dbReference type="RuleBase" id="RU003357"/>
    </source>
</evidence>
<gene>
    <name evidence="16" type="ORF">BFP71_00725</name>
</gene>
<evidence type="ECO:0000256" key="7">
    <source>
        <dbReference type="ARBA" id="ARBA00023004"/>
    </source>
</evidence>
<sequence length="900" mass="101223">MRTLLCFLFALITCCLLAQDVSRIKITERLDDVSLGKVLRLLRNKYDLKIAYDDALITGITVDGAFTGLSVTNFLDAILKNKGIDYQLLNGKILLVPKQVDLDINTPSLFDLTVFGSVVDANTGENLPNALVRVRGSTKGTSTNKDGYFILPEVPTDTSTIEVSYLGFKKAEIKLAPGKNKSTLKFFMEESALELSEFVVVENLRKTVSYGDEISQMTIDPENLSALPSLGEFDIFRSLQLLPGISGTDETSSALTIRNSPSAHNLVLFDGFTIYRLDHFFGVYSAINADAVRNIQVYKGGFGAKYGGRVSGVVDITGKTGSFNEPNYSLGVNLLSARFSANVPINGGKGALHFSARRAYTDIIRSKLFENLYRNFRDGSNDLDAINAADVLRPDFHFYDLNLKATYKVTDKDILSLSVYRGKDILDANFEDIFRDSNNNIIRIQEVEEHADWGNTGLGLMWSRNWSANFNSNLQLAYSNHFYQYNYSDTISDANADVRRTYDLDRYNNVRDIQVNLRNEVFLGNKHKVDFGINYSNLDVTSELMINDQERLSGRLFNGSGNLISFYASDKYYLTGKLLINPGLRYNLSSVSNKGFLSPRLAAIYQFNPHFEIKASGGKYFQIIREQTFDDPFTNAQDGWILSDLDNQNSSNGLSILEADHWIAGFQYQKNNLTVDVEFYAKQVSGLNENIVSYVYNPITNTRTPRISDATGTSDIIGMDFLVQKEIGNYQGWLSYTRSKATNRFANINDGDDIPAREDQRNELKLVNIVELPDWNLSATWTYGSGRPFYEPQITLITDSQGNTINYDVNNTTKAITRLPAYHRLDISAARKFENDYMKGELGISILNVYNRLNIQSRRLNREALNNLIDENPGGAVPTNLYRNIALLDFTPSIFINLYF</sequence>
<evidence type="ECO:0000313" key="17">
    <source>
        <dbReference type="Proteomes" id="UP000095552"/>
    </source>
</evidence>
<comment type="subcellular location">
    <subcellularLocation>
        <location evidence="1 12">Cell outer membrane</location>
        <topology evidence="1 12">Multi-pass membrane protein</topology>
    </subcellularLocation>
</comment>
<evidence type="ECO:0000256" key="2">
    <source>
        <dbReference type="ARBA" id="ARBA00022448"/>
    </source>
</evidence>
<dbReference type="Pfam" id="PF16344">
    <property type="entry name" value="FecR_C"/>
    <property type="match status" value="1"/>
</dbReference>
<keyword evidence="9 12" id="KW-0472">Membrane</keyword>
<keyword evidence="3 12" id="KW-1134">Transmembrane beta strand</keyword>
<dbReference type="Pfam" id="PF07715">
    <property type="entry name" value="Plug"/>
    <property type="match status" value="1"/>
</dbReference>
<evidence type="ECO:0000259" key="15">
    <source>
        <dbReference type="SMART" id="SM00965"/>
    </source>
</evidence>
<keyword evidence="8 13" id="KW-0798">TonB box</keyword>
<dbReference type="STRING" id="1563681.BFP71_00725"/>
<dbReference type="GO" id="GO:0044718">
    <property type="term" value="P:siderophore transmembrane transport"/>
    <property type="evidence" value="ECO:0007669"/>
    <property type="project" value="TreeGrafter"/>
</dbReference>
<dbReference type="GO" id="GO:0015344">
    <property type="term" value="F:siderophore uptake transmembrane transporter activity"/>
    <property type="evidence" value="ECO:0007669"/>
    <property type="project" value="TreeGrafter"/>
</dbReference>
<comment type="similarity">
    <text evidence="12 13">Belongs to the TonB-dependent receptor family.</text>
</comment>
<name>A0A1E5T4I3_9BACT</name>
<dbReference type="Gene3D" id="2.170.130.10">
    <property type="entry name" value="TonB-dependent receptor, plug domain"/>
    <property type="match status" value="1"/>
</dbReference>
<dbReference type="InterPro" id="IPR039426">
    <property type="entry name" value="TonB-dep_rcpt-like"/>
</dbReference>
<keyword evidence="5 12" id="KW-0812">Transmembrane</keyword>
<proteinExistence type="inferred from homology"/>
<evidence type="ECO:0000256" key="5">
    <source>
        <dbReference type="ARBA" id="ARBA00022692"/>
    </source>
</evidence>
<reference evidence="16 17" key="1">
    <citation type="submission" date="2016-08" db="EMBL/GenBank/DDBJ databases">
        <title>Draft genome of Fabibacter sp. strain SK-8.</title>
        <authorList>
            <person name="Wong S.-K."/>
            <person name="Hamasaki K."/>
            <person name="Yoshizawa S."/>
        </authorList>
    </citation>
    <scope>NUCLEOTIDE SEQUENCE [LARGE SCALE GENOMIC DNA]</scope>
    <source>
        <strain evidence="16 17">SK-8</strain>
    </source>
</reference>
<evidence type="ECO:0000256" key="9">
    <source>
        <dbReference type="ARBA" id="ARBA00023136"/>
    </source>
</evidence>
<evidence type="ECO:0000256" key="4">
    <source>
        <dbReference type="ARBA" id="ARBA00022496"/>
    </source>
</evidence>
<dbReference type="InterPro" id="IPR008969">
    <property type="entry name" value="CarboxyPept-like_regulatory"/>
</dbReference>
<evidence type="ECO:0000256" key="1">
    <source>
        <dbReference type="ARBA" id="ARBA00004571"/>
    </source>
</evidence>
<dbReference type="PANTHER" id="PTHR30069">
    <property type="entry name" value="TONB-DEPENDENT OUTER MEMBRANE RECEPTOR"/>
    <property type="match status" value="1"/>
</dbReference>
<dbReference type="SUPFAM" id="SSF56935">
    <property type="entry name" value="Porins"/>
    <property type="match status" value="1"/>
</dbReference>
<dbReference type="Pfam" id="PF00593">
    <property type="entry name" value="TonB_dep_Rec_b-barrel"/>
    <property type="match status" value="1"/>
</dbReference>
<dbReference type="InterPro" id="IPR036942">
    <property type="entry name" value="Beta-barrel_TonB_sf"/>
</dbReference>
<dbReference type="SMART" id="SM00965">
    <property type="entry name" value="STN"/>
    <property type="match status" value="1"/>
</dbReference>
<accession>A0A1E5T4I3</accession>
<keyword evidence="6 14" id="KW-0732">Signal</keyword>
<protein>
    <recommendedName>
        <fullName evidence="15">Secretin/TonB short N-terminal domain-containing protein</fullName>
    </recommendedName>
</protein>
<evidence type="ECO:0000256" key="3">
    <source>
        <dbReference type="ARBA" id="ARBA00022452"/>
    </source>
</evidence>
<evidence type="ECO:0000256" key="12">
    <source>
        <dbReference type="PROSITE-ProRule" id="PRU01360"/>
    </source>
</evidence>
<keyword evidence="11 12" id="KW-0998">Cell outer membrane</keyword>
<dbReference type="EMBL" id="MDGQ01000003">
    <property type="protein sequence ID" value="OEK06231.1"/>
    <property type="molecule type" value="Genomic_DNA"/>
</dbReference>
<feature type="chain" id="PRO_5009186030" description="Secretin/TonB short N-terminal domain-containing protein" evidence="14">
    <location>
        <begin position="19"/>
        <end position="900"/>
    </location>
</feature>
<evidence type="ECO:0000256" key="11">
    <source>
        <dbReference type="ARBA" id="ARBA00023237"/>
    </source>
</evidence>